<evidence type="ECO:0000313" key="2">
    <source>
        <dbReference type="EMBL" id="GFY00973.1"/>
    </source>
</evidence>
<dbReference type="Proteomes" id="UP000887159">
    <property type="component" value="Unassembled WGS sequence"/>
</dbReference>
<gene>
    <name evidence="2" type="ORF">TNCV_1363791</name>
</gene>
<dbReference type="EMBL" id="BMAU01021224">
    <property type="protein sequence ID" value="GFY00973.1"/>
    <property type="molecule type" value="Genomic_DNA"/>
</dbReference>
<organism evidence="2 3">
    <name type="scientific">Trichonephila clavipes</name>
    <name type="common">Golden silk orbweaver</name>
    <name type="synonym">Nephila clavipes</name>
    <dbReference type="NCBI Taxonomy" id="2585209"/>
    <lineage>
        <taxon>Eukaryota</taxon>
        <taxon>Metazoa</taxon>
        <taxon>Ecdysozoa</taxon>
        <taxon>Arthropoda</taxon>
        <taxon>Chelicerata</taxon>
        <taxon>Arachnida</taxon>
        <taxon>Araneae</taxon>
        <taxon>Araneomorphae</taxon>
        <taxon>Entelegynae</taxon>
        <taxon>Araneoidea</taxon>
        <taxon>Nephilidae</taxon>
        <taxon>Trichonephila</taxon>
    </lineage>
</organism>
<comment type="caution">
    <text evidence="2">The sequence shown here is derived from an EMBL/GenBank/DDBJ whole genome shotgun (WGS) entry which is preliminary data.</text>
</comment>
<feature type="compositionally biased region" description="Basic and acidic residues" evidence="1">
    <location>
        <begin position="43"/>
        <end position="60"/>
    </location>
</feature>
<reference evidence="2" key="1">
    <citation type="submission" date="2020-08" db="EMBL/GenBank/DDBJ databases">
        <title>Multicomponent nature underlies the extraordinary mechanical properties of spider dragline silk.</title>
        <authorList>
            <person name="Kono N."/>
            <person name="Nakamura H."/>
            <person name="Mori M."/>
            <person name="Yoshida Y."/>
            <person name="Ohtoshi R."/>
            <person name="Malay A.D."/>
            <person name="Moran D.A.P."/>
            <person name="Tomita M."/>
            <person name="Numata K."/>
            <person name="Arakawa K."/>
        </authorList>
    </citation>
    <scope>NUCLEOTIDE SEQUENCE</scope>
</reference>
<sequence length="67" mass="7571">MADETKIRFNGYQRNKSLMPKFAEKKYQGESISEYTPPQGEAGGRKRPNENETEVRHEGEEGGLTAP</sequence>
<name>A0A8X6RXG9_TRICX</name>
<accession>A0A8X6RXG9</accession>
<proteinExistence type="predicted"/>
<feature type="region of interest" description="Disordered" evidence="1">
    <location>
        <begin position="27"/>
        <end position="67"/>
    </location>
</feature>
<dbReference type="AlphaFoldDB" id="A0A8X6RXG9"/>
<keyword evidence="3" id="KW-1185">Reference proteome</keyword>
<evidence type="ECO:0000256" key="1">
    <source>
        <dbReference type="SAM" id="MobiDB-lite"/>
    </source>
</evidence>
<evidence type="ECO:0000313" key="3">
    <source>
        <dbReference type="Proteomes" id="UP000887159"/>
    </source>
</evidence>
<protein>
    <submittedName>
        <fullName evidence="2">Uncharacterized protein</fullName>
    </submittedName>
</protein>